<dbReference type="GO" id="GO:0030983">
    <property type="term" value="F:mismatched DNA binding"/>
    <property type="evidence" value="ECO:0007669"/>
    <property type="project" value="InterPro"/>
</dbReference>
<dbReference type="Pfam" id="PF00488">
    <property type="entry name" value="MutS_V"/>
    <property type="match status" value="1"/>
</dbReference>
<keyword evidence="4" id="KW-1133">Transmembrane helix</keyword>
<dbReference type="PANTHER" id="PTHR11361">
    <property type="entry name" value="DNA MISMATCH REPAIR PROTEIN MUTS FAMILY MEMBER"/>
    <property type="match status" value="1"/>
</dbReference>
<name>A0A0K2G9H6_NITMO</name>
<dbReference type="GO" id="GO:0140664">
    <property type="term" value="F:ATP-dependent DNA damage sensor activity"/>
    <property type="evidence" value="ECO:0007669"/>
    <property type="project" value="InterPro"/>
</dbReference>
<dbReference type="GO" id="GO:0005829">
    <property type="term" value="C:cytosol"/>
    <property type="evidence" value="ECO:0007669"/>
    <property type="project" value="TreeGrafter"/>
</dbReference>
<protein>
    <submittedName>
        <fullName evidence="6">Putative DNA mismatch repair protein, MutS family</fullName>
    </submittedName>
</protein>
<dbReference type="InterPro" id="IPR036187">
    <property type="entry name" value="DNA_mismatch_repair_MutS_sf"/>
</dbReference>
<feature type="transmembrane region" description="Helical" evidence="4">
    <location>
        <begin position="206"/>
        <end position="233"/>
    </location>
</feature>
<keyword evidence="7" id="KW-1185">Reference proteome</keyword>
<keyword evidence="4" id="KW-0472">Membrane</keyword>
<dbReference type="GO" id="GO:0005524">
    <property type="term" value="F:ATP binding"/>
    <property type="evidence" value="ECO:0007669"/>
    <property type="project" value="UniProtKB-KW"/>
</dbReference>
<keyword evidence="4" id="KW-0812">Transmembrane</keyword>
<dbReference type="InterPro" id="IPR045076">
    <property type="entry name" value="MutS"/>
</dbReference>
<dbReference type="KEGG" id="nmv:NITMOv2_1078"/>
<dbReference type="InterPro" id="IPR000432">
    <property type="entry name" value="DNA_mismatch_repair_MutS_C"/>
</dbReference>
<dbReference type="PATRIC" id="fig|42253.5.peg.1062"/>
<dbReference type="SUPFAM" id="SSF48334">
    <property type="entry name" value="DNA repair protein MutS, domain III"/>
    <property type="match status" value="1"/>
</dbReference>
<dbReference type="Gene3D" id="3.40.50.300">
    <property type="entry name" value="P-loop containing nucleotide triphosphate hydrolases"/>
    <property type="match status" value="1"/>
</dbReference>
<dbReference type="InterPro" id="IPR027417">
    <property type="entry name" value="P-loop_NTPase"/>
</dbReference>
<dbReference type="Proteomes" id="UP000069205">
    <property type="component" value="Chromosome"/>
</dbReference>
<feature type="transmembrane region" description="Helical" evidence="4">
    <location>
        <begin position="59"/>
        <end position="76"/>
    </location>
</feature>
<gene>
    <name evidence="6" type="ORF">NITMOv2_1078</name>
</gene>
<dbReference type="SMART" id="SM00534">
    <property type="entry name" value="MUTSac"/>
    <property type="match status" value="1"/>
</dbReference>
<dbReference type="STRING" id="42253.NITMOv2_1078"/>
<keyword evidence="3" id="KW-0238">DNA-binding</keyword>
<evidence type="ECO:0000256" key="1">
    <source>
        <dbReference type="ARBA" id="ARBA00022741"/>
    </source>
</evidence>
<keyword evidence="2" id="KW-0067">ATP-binding</keyword>
<dbReference type="SUPFAM" id="SSF52540">
    <property type="entry name" value="P-loop containing nucleoside triphosphate hydrolases"/>
    <property type="match status" value="1"/>
</dbReference>
<evidence type="ECO:0000259" key="5">
    <source>
        <dbReference type="SMART" id="SM00534"/>
    </source>
</evidence>
<dbReference type="AlphaFoldDB" id="A0A0K2G9H6"/>
<evidence type="ECO:0000256" key="2">
    <source>
        <dbReference type="ARBA" id="ARBA00022840"/>
    </source>
</evidence>
<feature type="domain" description="DNA mismatch repair proteins mutS family" evidence="5">
    <location>
        <begin position="428"/>
        <end position="611"/>
    </location>
</feature>
<reference evidence="6 7" key="1">
    <citation type="journal article" date="2015" name="Proc. Natl. Acad. Sci. U.S.A.">
        <title>Expanded metabolic versatility of ubiquitous nitrite-oxidizing bacteria from the genus Nitrospira.</title>
        <authorList>
            <person name="Koch H."/>
            <person name="Lucker S."/>
            <person name="Albertsen M."/>
            <person name="Kitzinger K."/>
            <person name="Herbold C."/>
            <person name="Spieck E."/>
            <person name="Nielsen P.H."/>
            <person name="Wagner M."/>
            <person name="Daims H."/>
        </authorList>
    </citation>
    <scope>NUCLEOTIDE SEQUENCE [LARGE SCALE GENOMIC DNA]</scope>
    <source>
        <strain evidence="6 7">NSP M-1</strain>
    </source>
</reference>
<keyword evidence="1" id="KW-0547">Nucleotide-binding</keyword>
<accession>A0A0K2G9H6</accession>
<evidence type="ECO:0000256" key="3">
    <source>
        <dbReference type="ARBA" id="ARBA00023125"/>
    </source>
</evidence>
<dbReference type="CDD" id="cd03283">
    <property type="entry name" value="ABC_MutS-like"/>
    <property type="match status" value="1"/>
</dbReference>
<evidence type="ECO:0000313" key="7">
    <source>
        <dbReference type="Proteomes" id="UP000069205"/>
    </source>
</evidence>
<evidence type="ECO:0000256" key="4">
    <source>
        <dbReference type="SAM" id="Phobius"/>
    </source>
</evidence>
<dbReference type="PANTHER" id="PTHR11361:SF99">
    <property type="entry name" value="DNA MISMATCH REPAIR PROTEIN"/>
    <property type="match status" value="1"/>
</dbReference>
<dbReference type="RefSeq" id="WP_053378839.1">
    <property type="nucleotide sequence ID" value="NZ_CP011801.1"/>
</dbReference>
<organism evidence="6 7">
    <name type="scientific">Nitrospira moscoviensis</name>
    <dbReference type="NCBI Taxonomy" id="42253"/>
    <lineage>
        <taxon>Bacteria</taxon>
        <taxon>Pseudomonadati</taxon>
        <taxon>Nitrospirota</taxon>
        <taxon>Nitrospiria</taxon>
        <taxon>Nitrospirales</taxon>
        <taxon>Nitrospiraceae</taxon>
        <taxon>Nitrospira</taxon>
    </lineage>
</organism>
<proteinExistence type="predicted"/>
<evidence type="ECO:0000313" key="6">
    <source>
        <dbReference type="EMBL" id="ALA57509.1"/>
    </source>
</evidence>
<sequence length="612" mass="67657">MARSRTAQLETIVRRLDRRIAEGTKASSTLTRWRLAVFLIGAVSTVALYKAGWYHGGNLALTAFVGVFIGIAAYHNRVESRIHRLRLWKHIKLVHRARMALDWAAIPPRPGEGPAAHPYAADLDLFGAHSLTRLIDTTVSDRGRERLHAWLLTQPPAPAQWQSRQNLVKELAPRPLFRDRLALEARLTGEQEINGRRLAAVLEHPIGWPSLTTVLIIQSLLALTTISLALAALLDWLPGYWMFSFAAYALIYFMTDQGEELLEHAVGLHHETERLGTVLNHLERQATRRGSCLASACAALMGGASPSRHLKRAARTLSAISIKAHPLVHLAVNALVPWDLWFTKRLQQVQQEIRHQLPRWLDCLAEVEAASALATFAYLHPAYVWPAPLSAASEHNGTTAALRAARLGHPLIPEQSRVTNDYALNGAGAITLVTGSNMSGKSTFLRTVGVNVCLAQAGAPVCADRLEWTWSRLACCIRIDDSLDAGLSFFYAEVKRLKTILDATRERQTPPVLFLIDEIFKGTNNRERLIGSRAYIAELSKGNGFGLVSTHDLELADLEKVVPGLTNAHFQETVSAGALQFDYKLRSGPCPTTNALRIMELEGLPVQENSRD</sequence>
<dbReference type="GO" id="GO:0006298">
    <property type="term" value="P:mismatch repair"/>
    <property type="evidence" value="ECO:0007669"/>
    <property type="project" value="InterPro"/>
</dbReference>
<dbReference type="EMBL" id="CP011801">
    <property type="protein sequence ID" value="ALA57509.1"/>
    <property type="molecule type" value="Genomic_DNA"/>
</dbReference>
<feature type="transmembrane region" description="Helical" evidence="4">
    <location>
        <begin position="35"/>
        <end position="53"/>
    </location>
</feature>